<dbReference type="InterPro" id="IPR003593">
    <property type="entry name" value="AAA+_ATPase"/>
</dbReference>
<dbReference type="PROSITE" id="PS50893">
    <property type="entry name" value="ABC_TRANSPORTER_2"/>
    <property type="match status" value="2"/>
</dbReference>
<dbReference type="InterPro" id="IPR017871">
    <property type="entry name" value="ABC_transporter-like_CS"/>
</dbReference>
<reference evidence="14" key="1">
    <citation type="submission" date="2009-08" db="EMBL/GenBank/DDBJ databases">
        <title>Annotation of Salpingoeca rosetta.</title>
        <authorList>
            <consortium name="The Broad Institute Genome Sequencing Platform"/>
            <person name="Russ C."/>
            <person name="Cuomo C."/>
            <person name="Burger G."/>
            <person name="Gray M.W."/>
            <person name="Holland P.W.H."/>
            <person name="King N."/>
            <person name="Lang F.B.F."/>
            <person name="Roger A.J."/>
            <person name="Ruiz-Trillo I."/>
            <person name="Young S.K."/>
            <person name="Zeng Q."/>
            <person name="Gargeya S."/>
            <person name="Alvarado L."/>
            <person name="Berlin A."/>
            <person name="Chapman S.B."/>
            <person name="Chen Z."/>
            <person name="Freedman E."/>
            <person name="Gellesch M."/>
            <person name="Goldberg J."/>
            <person name="Griggs A."/>
            <person name="Gujja S."/>
            <person name="Heilman E."/>
            <person name="Heiman D."/>
            <person name="Howarth C."/>
            <person name="Mehta T."/>
            <person name="Neiman D."/>
            <person name="Pearson M."/>
            <person name="Roberts A."/>
            <person name="Saif S."/>
            <person name="Shea T."/>
            <person name="Shenoy N."/>
            <person name="Sisk P."/>
            <person name="Stolte C."/>
            <person name="Sykes S."/>
            <person name="White J."/>
            <person name="Yandava C."/>
            <person name="Haas B."/>
            <person name="Nusbaum C."/>
            <person name="Birren B."/>
        </authorList>
    </citation>
    <scope>NUCLEOTIDE SEQUENCE [LARGE SCALE GENOMIC DNA]</scope>
    <source>
        <strain evidence="14">ATCC 50818</strain>
    </source>
</reference>
<feature type="transmembrane region" description="Helical" evidence="11">
    <location>
        <begin position="694"/>
        <end position="711"/>
    </location>
</feature>
<gene>
    <name evidence="14" type="ORF">PTSG_09728</name>
</gene>
<dbReference type="Gene3D" id="3.40.50.300">
    <property type="entry name" value="P-loop containing nucleotide triphosphate hydrolases"/>
    <property type="match status" value="2"/>
</dbReference>
<evidence type="ECO:0000259" key="12">
    <source>
        <dbReference type="PROSITE" id="PS50893"/>
    </source>
</evidence>
<dbReference type="EMBL" id="GL832985">
    <property type="protein sequence ID" value="EGD79314.1"/>
    <property type="molecule type" value="Genomic_DNA"/>
</dbReference>
<evidence type="ECO:0000256" key="10">
    <source>
        <dbReference type="SAM" id="MobiDB-lite"/>
    </source>
</evidence>
<dbReference type="GO" id="GO:0140359">
    <property type="term" value="F:ABC-type transporter activity"/>
    <property type="evidence" value="ECO:0007669"/>
    <property type="project" value="InterPro"/>
</dbReference>
<evidence type="ECO:0000256" key="6">
    <source>
        <dbReference type="ARBA" id="ARBA00022741"/>
    </source>
</evidence>
<dbReference type="PANTHER" id="PTHR24223:SF456">
    <property type="entry name" value="MULTIDRUG RESISTANCE-ASSOCIATED PROTEIN LETHAL(2)03659"/>
    <property type="match status" value="1"/>
</dbReference>
<feature type="transmembrane region" description="Helical" evidence="11">
    <location>
        <begin position="227"/>
        <end position="251"/>
    </location>
</feature>
<feature type="compositionally biased region" description="Acidic residues" evidence="10">
    <location>
        <begin position="479"/>
        <end position="505"/>
    </location>
</feature>
<keyword evidence="15" id="KW-1185">Reference proteome</keyword>
<feature type="transmembrane region" description="Helical" evidence="11">
    <location>
        <begin position="717"/>
        <end position="736"/>
    </location>
</feature>
<sequence length="1083" mass="119242">MASNSDGDSKHQQGAEVDEDAVPVTPRVTKYRTSIQCHPFDKSWLLHIFSLITFSWLGPTMQQGSKRQLDTEDMYALPSFDTAERCVSRLENMWDPKKKRSFWVACCLSEYAGLIFAGFIFVSESTVQVVGAYLLGQLTRVLEREEAGEAISDRTTYLYALGISLCALMNGTFHHICFFLAQRAGHCLRTATIALVYKKALKLSTKGAHDVTVGHMTNLVSNDVERFFLALPYIHFIWIGPVQTIVVAVLLWDLVGAYALCGIGLIVLLIPVNTITSRMYARFREKTAKQTDRRVRIMSEVSSTELLPSKGSAGVRGRVSYASQEPWILATTVRENILFGAADDPARRAAVIRACALERDLQLLPGGEQALIGERGVTLSGGQKARVSLARAVYRQADVYLLDDPLSAVDAKVGRVLFEECICGLLAGKTRVLATHQVHHLAKADLVVVLDANGRVAAQGVYSDLLAQKCEALMSELEAAQEDDDNNNDDDDDEDEDDDKDEEDAADGKGETSNVRSRAQSESKSRSRQVSESGGEGADESAESTDSNANALFKQEDRFAGQVTWSTYTTYFKHMGSTLFIIALLLSVPVVQALYIGVDLFLANWVDLEDSERNSSRQVGIYCGLLAALATGAMLRAIMFQLGFVEASRRLHDNMFAAVIASPIRFFDTNPVGRILNRFSKDTGYLDDILPPTYLDFIQLIGIILGTIILASAINPWVLLAAGPILVIFVLIRGYFLRTAREIKRLEAICRSPIYSHFSTSLAGLATIRSQGGGERAVHLLHNYQNTHAAAVYMFLAVSRWLGFRCDMACGCVYANVFGVCNMSMRYAEELPPALRHLSMVIPPAAKVGIVGRTGAGKSSILAALFRLSIVEGTINIDGVDVTKLPLSHVRRKISVIPQDPTLFSGTVRYNLDPFEQYSDADLWAALETVQLKEKVQQMDGGLEGHVQEQGSNFSVGQKQLICLARALLKRNKILVIDEATAHVDDATDRLIQHTLRREFKDCTVLTIAHRLHTIMDSDMIAVMDAGRLVEYDQPYALLQRSNSHLSRLVASVEADSHAALVNAAKRHHSIAIHDTPTATSIV</sequence>
<feature type="transmembrane region" description="Helical" evidence="11">
    <location>
        <begin position="257"/>
        <end position="276"/>
    </location>
</feature>
<dbReference type="Proteomes" id="UP000007799">
    <property type="component" value="Unassembled WGS sequence"/>
</dbReference>
<dbReference type="FunFam" id="3.40.50.300:FF:000163">
    <property type="entry name" value="Multidrug resistance-associated protein member 4"/>
    <property type="match status" value="1"/>
</dbReference>
<dbReference type="InterPro" id="IPR050173">
    <property type="entry name" value="ABC_transporter_C-like"/>
</dbReference>
<dbReference type="STRING" id="946362.F2UNV9"/>
<feature type="domain" description="ABC transmembrane type-1" evidence="13">
    <location>
        <begin position="590"/>
        <end position="815"/>
    </location>
</feature>
<dbReference type="OrthoDB" id="6500128at2759"/>
<dbReference type="SUPFAM" id="SSF90123">
    <property type="entry name" value="ABC transporter transmembrane region"/>
    <property type="match status" value="2"/>
</dbReference>
<dbReference type="PROSITE" id="PS00211">
    <property type="entry name" value="ABC_TRANSPORTER_1"/>
    <property type="match status" value="2"/>
</dbReference>
<dbReference type="SUPFAM" id="SSF52540">
    <property type="entry name" value="P-loop containing nucleoside triphosphate hydrolases"/>
    <property type="match status" value="2"/>
</dbReference>
<proteinExistence type="inferred from homology"/>
<keyword evidence="5" id="KW-0677">Repeat</keyword>
<dbReference type="CDD" id="cd03250">
    <property type="entry name" value="ABCC_MRP_domain1"/>
    <property type="match status" value="1"/>
</dbReference>
<accession>F2UNV9</accession>
<evidence type="ECO:0000256" key="7">
    <source>
        <dbReference type="ARBA" id="ARBA00022840"/>
    </source>
</evidence>
<keyword evidence="8 11" id="KW-1133">Transmembrane helix</keyword>
<keyword evidence="3" id="KW-0813">Transport</keyword>
<name>F2UNV9_SALR5</name>
<keyword evidence="7" id="KW-0067">ATP-binding</keyword>
<dbReference type="KEGG" id="sre:PTSG_09728"/>
<dbReference type="RefSeq" id="XP_004989083.1">
    <property type="nucleotide sequence ID" value="XM_004989026.1"/>
</dbReference>
<keyword evidence="4 11" id="KW-0812">Transmembrane</keyword>
<feature type="domain" description="ABC transporter" evidence="12">
    <location>
        <begin position="242"/>
        <end position="478"/>
    </location>
</feature>
<feature type="region of interest" description="Disordered" evidence="10">
    <location>
        <begin position="479"/>
        <end position="547"/>
    </location>
</feature>
<dbReference type="GO" id="GO:0016887">
    <property type="term" value="F:ATP hydrolysis activity"/>
    <property type="evidence" value="ECO:0007669"/>
    <property type="project" value="InterPro"/>
</dbReference>
<dbReference type="GeneID" id="16069625"/>
<evidence type="ECO:0000256" key="4">
    <source>
        <dbReference type="ARBA" id="ARBA00022692"/>
    </source>
</evidence>
<organism evidence="15">
    <name type="scientific">Salpingoeca rosetta (strain ATCC 50818 / BSB-021)</name>
    <dbReference type="NCBI Taxonomy" id="946362"/>
    <lineage>
        <taxon>Eukaryota</taxon>
        <taxon>Choanoflagellata</taxon>
        <taxon>Craspedida</taxon>
        <taxon>Salpingoecidae</taxon>
        <taxon>Salpingoeca</taxon>
    </lineage>
</organism>
<comment type="subcellular location">
    <subcellularLocation>
        <location evidence="1">Membrane</location>
        <topology evidence="1">Multi-pass membrane protein</topology>
    </subcellularLocation>
</comment>
<evidence type="ECO:0000256" key="9">
    <source>
        <dbReference type="ARBA" id="ARBA00023136"/>
    </source>
</evidence>
<feature type="transmembrane region" description="Helical" evidence="11">
    <location>
        <begin position="618"/>
        <end position="645"/>
    </location>
</feature>
<evidence type="ECO:0000256" key="3">
    <source>
        <dbReference type="ARBA" id="ARBA00022448"/>
    </source>
</evidence>
<dbReference type="SMART" id="SM00382">
    <property type="entry name" value="AAA"/>
    <property type="match status" value="1"/>
</dbReference>
<dbReference type="GO" id="GO:0016020">
    <property type="term" value="C:membrane"/>
    <property type="evidence" value="ECO:0007669"/>
    <property type="project" value="UniProtKB-SubCell"/>
</dbReference>
<evidence type="ECO:0000256" key="11">
    <source>
        <dbReference type="SAM" id="Phobius"/>
    </source>
</evidence>
<feature type="transmembrane region" description="Helical" evidence="11">
    <location>
        <begin position="579"/>
        <end position="598"/>
    </location>
</feature>
<dbReference type="CDD" id="cd03244">
    <property type="entry name" value="ABCC_MRP_domain2"/>
    <property type="match status" value="1"/>
</dbReference>
<evidence type="ECO:0000256" key="1">
    <source>
        <dbReference type="ARBA" id="ARBA00004141"/>
    </source>
</evidence>
<dbReference type="Pfam" id="PF00005">
    <property type="entry name" value="ABC_tran"/>
    <property type="match status" value="2"/>
</dbReference>
<dbReference type="PANTHER" id="PTHR24223">
    <property type="entry name" value="ATP-BINDING CASSETTE SUB-FAMILY C"/>
    <property type="match status" value="1"/>
</dbReference>
<dbReference type="eggNOG" id="KOG0054">
    <property type="taxonomic scope" value="Eukaryota"/>
</dbReference>
<dbReference type="FunFam" id="3.40.50.300:FF:000973">
    <property type="entry name" value="Multidrug resistance-associated protein 4"/>
    <property type="match status" value="1"/>
</dbReference>
<feature type="transmembrane region" description="Helical" evidence="11">
    <location>
        <begin position="157"/>
        <end position="181"/>
    </location>
</feature>
<feature type="transmembrane region" description="Helical" evidence="11">
    <location>
        <begin position="102"/>
        <end position="122"/>
    </location>
</feature>
<evidence type="ECO:0000259" key="13">
    <source>
        <dbReference type="PROSITE" id="PS50929"/>
    </source>
</evidence>
<evidence type="ECO:0000256" key="5">
    <source>
        <dbReference type="ARBA" id="ARBA00022737"/>
    </source>
</evidence>
<dbReference type="AlphaFoldDB" id="F2UNV9"/>
<feature type="domain" description="ABC transporter" evidence="12">
    <location>
        <begin position="820"/>
        <end position="1051"/>
    </location>
</feature>
<dbReference type="InterPro" id="IPR027417">
    <property type="entry name" value="P-loop_NTPase"/>
</dbReference>
<dbReference type="InterPro" id="IPR003439">
    <property type="entry name" value="ABC_transporter-like_ATP-bd"/>
</dbReference>
<dbReference type="FunFam" id="1.20.1560.10:FF:000013">
    <property type="entry name" value="ABC transporter C family member 2"/>
    <property type="match status" value="1"/>
</dbReference>
<dbReference type="Gene3D" id="1.20.1560.10">
    <property type="entry name" value="ABC transporter type 1, transmembrane domain"/>
    <property type="match status" value="2"/>
</dbReference>
<evidence type="ECO:0000256" key="2">
    <source>
        <dbReference type="ARBA" id="ARBA00009726"/>
    </source>
</evidence>
<dbReference type="PROSITE" id="PS50929">
    <property type="entry name" value="ABC_TM1F"/>
    <property type="match status" value="2"/>
</dbReference>
<evidence type="ECO:0000313" key="15">
    <source>
        <dbReference type="Proteomes" id="UP000007799"/>
    </source>
</evidence>
<dbReference type="InParanoid" id="F2UNV9"/>
<keyword evidence="9 11" id="KW-0472">Membrane</keyword>
<dbReference type="GO" id="GO:0005524">
    <property type="term" value="F:ATP binding"/>
    <property type="evidence" value="ECO:0007669"/>
    <property type="project" value="UniProtKB-KW"/>
</dbReference>
<feature type="domain" description="ABC transmembrane type-1" evidence="13">
    <location>
        <begin position="115"/>
        <end position="301"/>
    </location>
</feature>
<keyword evidence="6" id="KW-0547">Nucleotide-binding</keyword>
<comment type="similarity">
    <text evidence="2">Belongs to the ABC transporter superfamily. ABCC family. Conjugate transporter (TC 3.A.1.208) subfamily.</text>
</comment>
<evidence type="ECO:0000313" key="14">
    <source>
        <dbReference type="EMBL" id="EGD79314.1"/>
    </source>
</evidence>
<dbReference type="OMA" id="VAQNDTH"/>
<evidence type="ECO:0000256" key="8">
    <source>
        <dbReference type="ARBA" id="ARBA00022989"/>
    </source>
</evidence>
<dbReference type="InterPro" id="IPR011527">
    <property type="entry name" value="ABC1_TM_dom"/>
</dbReference>
<dbReference type="Pfam" id="PF00664">
    <property type="entry name" value="ABC_membrane"/>
    <property type="match status" value="2"/>
</dbReference>
<dbReference type="InterPro" id="IPR036640">
    <property type="entry name" value="ABC1_TM_sf"/>
</dbReference>
<protein>
    <submittedName>
        <fullName evidence="14">ABC transporter</fullName>
    </submittedName>
</protein>